<feature type="domain" description="NTF2-like N-terminal transpeptidase" evidence="7">
    <location>
        <begin position="34"/>
        <end position="145"/>
    </location>
</feature>
<name>A0ABR8PTT5_9CLOT</name>
<evidence type="ECO:0000256" key="2">
    <source>
        <dbReference type="ARBA" id="ARBA00007171"/>
    </source>
</evidence>
<dbReference type="InterPro" id="IPR007887">
    <property type="entry name" value="MecA_N"/>
</dbReference>
<dbReference type="Gene3D" id="3.40.710.10">
    <property type="entry name" value="DD-peptidase/beta-lactamase superfamily"/>
    <property type="match status" value="1"/>
</dbReference>
<protein>
    <submittedName>
        <fullName evidence="8">Penicillin-binding transpeptidase domain-containing protein</fullName>
    </submittedName>
</protein>
<dbReference type="Pfam" id="PF00905">
    <property type="entry name" value="Transpeptidase"/>
    <property type="match status" value="1"/>
</dbReference>
<dbReference type="Pfam" id="PF05223">
    <property type="entry name" value="MecA_N"/>
    <property type="match status" value="1"/>
</dbReference>
<reference evidence="8 9" key="1">
    <citation type="submission" date="2020-08" db="EMBL/GenBank/DDBJ databases">
        <title>A Genomic Blueprint of the Chicken Gut Microbiome.</title>
        <authorList>
            <person name="Gilroy R."/>
            <person name="Ravi A."/>
            <person name="Getino M."/>
            <person name="Pursley I."/>
            <person name="Horton D.L."/>
            <person name="Alikhan N.-F."/>
            <person name="Baker D."/>
            <person name="Gharbi K."/>
            <person name="Hall N."/>
            <person name="Watson M."/>
            <person name="Adriaenssens E.M."/>
            <person name="Foster-Nyarko E."/>
            <person name="Jarju S."/>
            <person name="Secka A."/>
            <person name="Antonio M."/>
            <person name="Oren A."/>
            <person name="Chaudhuri R."/>
            <person name="La Ragione R.M."/>
            <person name="Hildebrand F."/>
            <person name="Pallen M.J."/>
        </authorList>
    </citation>
    <scope>NUCLEOTIDE SEQUENCE [LARGE SCALE GENOMIC DNA]</scope>
    <source>
        <strain evidence="8 9">Sa3CVN1</strain>
    </source>
</reference>
<evidence type="ECO:0000313" key="8">
    <source>
        <dbReference type="EMBL" id="MBD7911583.1"/>
    </source>
</evidence>
<dbReference type="InterPro" id="IPR005311">
    <property type="entry name" value="PBP_dimer"/>
</dbReference>
<sequence length="671" mass="72706">MKKGLLAAIIGSGIVVVSLIGGGIYYVINNSSKPSDVLEKYVSLLNDKDYEGMYNLISKDSNISQEDFVSRNKNIYNGIDASDIKVKVGDIKKSSSEATINYDTSMNTIAGELDFSNSIELKKDDGKDYKIVWDSKAILPELQNDYKVNTNPTKGKRGSILDRNGKILATDGKVFNVGIVPGKLANKADAVNKIASILQMTADDINSKLSASYVKSDTFVPLKLMSKDDPRKASLLQIPGILLNDKDSRIYPLGAQAAHLTGYVQAINADELEQNKDKHYNQNSLIGKAGLEKLYEDTLRSNDGEEILIVDSKGSKVSSVLSKEVENGKDIKLTIDSSLQSSLYTDLSQDKGASVAMNPNTGEVLALVSAPGYDPNDFVLGMSNDKWNSLNNDPNKPLYNRFKSTVAPGSTFKPITGAIGLDTKTLDPEADKKISGLSWKKDNSWGSYSVTRVSEYGGGSNLQNAMIYSDNIYFAQAALDIGKDKFAEKLKSFGFSEDMPFEFGLTNSQYATDGNIKTDVQLADSGYGQGEILVNPVHLASMYSMFANSGSMVKPYLLYKDNPTGEMWKSNVVSKESTTTILNDMIQVVANPNGTGHEAQIPGATIAGKTGTAEVKASQDDKTGTEIGWFAAMTTNKTSNMLVVEMVENAKDKGGSHYVVPKVKNALLTVK</sequence>
<evidence type="ECO:0000313" key="9">
    <source>
        <dbReference type="Proteomes" id="UP000627781"/>
    </source>
</evidence>
<dbReference type="PANTHER" id="PTHR30627">
    <property type="entry name" value="PEPTIDOGLYCAN D,D-TRANSPEPTIDASE"/>
    <property type="match status" value="1"/>
</dbReference>
<feature type="domain" description="Penicillin-binding protein transpeptidase" evidence="5">
    <location>
        <begin position="352"/>
        <end position="666"/>
    </location>
</feature>
<evidence type="ECO:0000256" key="4">
    <source>
        <dbReference type="SAM" id="Phobius"/>
    </source>
</evidence>
<dbReference type="InterPro" id="IPR050515">
    <property type="entry name" value="Beta-lactam/transpept"/>
</dbReference>
<comment type="similarity">
    <text evidence="2">Belongs to the transpeptidase family.</text>
</comment>
<dbReference type="InterPro" id="IPR012338">
    <property type="entry name" value="Beta-lactam/transpept-like"/>
</dbReference>
<dbReference type="SUPFAM" id="SSF56601">
    <property type="entry name" value="beta-lactamase/transpeptidase-like"/>
    <property type="match status" value="1"/>
</dbReference>
<dbReference type="Gene3D" id="3.30.1390.30">
    <property type="entry name" value="Penicillin-binding protein 2a, domain 3"/>
    <property type="match status" value="1"/>
</dbReference>
<dbReference type="Pfam" id="PF03717">
    <property type="entry name" value="PBP_dimer"/>
    <property type="match status" value="1"/>
</dbReference>
<keyword evidence="9" id="KW-1185">Reference proteome</keyword>
<dbReference type="SUPFAM" id="SSF56519">
    <property type="entry name" value="Penicillin binding protein dimerisation domain"/>
    <property type="match status" value="1"/>
</dbReference>
<keyword evidence="3 4" id="KW-0472">Membrane</keyword>
<evidence type="ECO:0000259" key="7">
    <source>
        <dbReference type="Pfam" id="PF05223"/>
    </source>
</evidence>
<evidence type="ECO:0000256" key="1">
    <source>
        <dbReference type="ARBA" id="ARBA00004370"/>
    </source>
</evidence>
<gene>
    <name evidence="8" type="ORF">H9661_09465</name>
</gene>
<comment type="subcellular location">
    <subcellularLocation>
        <location evidence="1">Membrane</location>
    </subcellularLocation>
</comment>
<proteinExistence type="inferred from homology"/>
<dbReference type="InterPro" id="IPR036138">
    <property type="entry name" value="PBP_dimer_sf"/>
</dbReference>
<comment type="caution">
    <text evidence="8">The sequence shown here is derived from an EMBL/GenBank/DDBJ whole genome shotgun (WGS) entry which is preliminary data.</text>
</comment>
<feature type="domain" description="Penicillin-binding protein dimerisation" evidence="6">
    <location>
        <begin position="153"/>
        <end position="318"/>
    </location>
</feature>
<dbReference type="SUPFAM" id="SSF54427">
    <property type="entry name" value="NTF2-like"/>
    <property type="match status" value="1"/>
</dbReference>
<dbReference type="InterPro" id="IPR001460">
    <property type="entry name" value="PCN-bd_Tpept"/>
</dbReference>
<dbReference type="Proteomes" id="UP000627781">
    <property type="component" value="Unassembled WGS sequence"/>
</dbReference>
<evidence type="ECO:0000259" key="6">
    <source>
        <dbReference type="Pfam" id="PF03717"/>
    </source>
</evidence>
<accession>A0ABR8PTT5</accession>
<evidence type="ECO:0000259" key="5">
    <source>
        <dbReference type="Pfam" id="PF00905"/>
    </source>
</evidence>
<keyword evidence="4" id="KW-0812">Transmembrane</keyword>
<dbReference type="Gene3D" id="3.10.450.100">
    <property type="entry name" value="NTF2-like, domain 1"/>
    <property type="match status" value="1"/>
</dbReference>
<organism evidence="8 9">
    <name type="scientific">Clostridium cibarium</name>
    <dbReference type="NCBI Taxonomy" id="2762247"/>
    <lineage>
        <taxon>Bacteria</taxon>
        <taxon>Bacillati</taxon>
        <taxon>Bacillota</taxon>
        <taxon>Clostridia</taxon>
        <taxon>Eubacteriales</taxon>
        <taxon>Clostridiaceae</taxon>
        <taxon>Clostridium</taxon>
    </lineage>
</organism>
<keyword evidence="4" id="KW-1133">Transmembrane helix</keyword>
<feature type="transmembrane region" description="Helical" evidence="4">
    <location>
        <begin position="5"/>
        <end position="28"/>
    </location>
</feature>
<dbReference type="PANTHER" id="PTHR30627:SF25">
    <property type="entry name" value="PENICILLIN-BINDING PROTEIN 3"/>
    <property type="match status" value="1"/>
</dbReference>
<dbReference type="Gene3D" id="3.90.1310.10">
    <property type="entry name" value="Penicillin-binding protein 2a (Domain 2)"/>
    <property type="match status" value="1"/>
</dbReference>
<dbReference type="RefSeq" id="WP_191768456.1">
    <property type="nucleotide sequence ID" value="NZ_JACSRA010000012.1"/>
</dbReference>
<dbReference type="InterPro" id="IPR032710">
    <property type="entry name" value="NTF2-like_dom_sf"/>
</dbReference>
<evidence type="ECO:0000256" key="3">
    <source>
        <dbReference type="ARBA" id="ARBA00023136"/>
    </source>
</evidence>
<dbReference type="EMBL" id="JACSRA010000012">
    <property type="protein sequence ID" value="MBD7911583.1"/>
    <property type="molecule type" value="Genomic_DNA"/>
</dbReference>